<feature type="compositionally biased region" description="Basic and acidic residues" evidence="5">
    <location>
        <begin position="463"/>
        <end position="477"/>
    </location>
</feature>
<reference evidence="7 8" key="1">
    <citation type="submission" date="2020-06" db="EMBL/GenBank/DDBJ databases">
        <authorList>
            <consortium name="Wellcome Sanger Institute Data Sharing"/>
        </authorList>
    </citation>
    <scope>NUCLEOTIDE SEQUENCE [LARGE SCALE GENOMIC DNA]</scope>
</reference>
<feature type="region of interest" description="Disordered" evidence="5">
    <location>
        <begin position="376"/>
        <end position="395"/>
    </location>
</feature>
<feature type="coiled-coil region" evidence="4">
    <location>
        <begin position="23"/>
        <end position="57"/>
    </location>
</feature>
<dbReference type="RefSeq" id="XP_028817956.1">
    <property type="nucleotide sequence ID" value="XM_028962123.1"/>
</dbReference>
<dbReference type="PANTHER" id="PTHR28634">
    <property type="entry name" value="ZINC FINGER B-BOX DOMAIN-CONTAINING PROTEIN 1"/>
    <property type="match status" value="1"/>
</dbReference>
<evidence type="ECO:0000256" key="3">
    <source>
        <dbReference type="PROSITE-ProRule" id="PRU00024"/>
    </source>
</evidence>
<feature type="compositionally biased region" description="Polar residues" evidence="5">
    <location>
        <begin position="209"/>
        <end position="229"/>
    </location>
</feature>
<dbReference type="PANTHER" id="PTHR28634:SF1">
    <property type="entry name" value="ZINC FINGER B-BOX DOMAIN-CONTAINING PROTEIN 1"/>
    <property type="match status" value="1"/>
</dbReference>
<keyword evidence="1 3" id="KW-0863">Zinc-finger</keyword>
<keyword evidence="1 3" id="KW-0479">Metal-binding</keyword>
<dbReference type="AlphaFoldDB" id="A0AAY4DDP5"/>
<evidence type="ECO:0000259" key="6">
    <source>
        <dbReference type="PROSITE" id="PS50119"/>
    </source>
</evidence>
<feature type="region of interest" description="Disordered" evidence="5">
    <location>
        <begin position="602"/>
        <end position="679"/>
    </location>
</feature>
<dbReference type="Pfam" id="PF22586">
    <property type="entry name" value="ANCHR-like_BBOX"/>
    <property type="match status" value="1"/>
</dbReference>
<evidence type="ECO:0000313" key="7">
    <source>
        <dbReference type="Ensembl" id="ENSDCDP00010043730.1"/>
    </source>
</evidence>
<dbReference type="GO" id="GO:0008270">
    <property type="term" value="F:zinc ion binding"/>
    <property type="evidence" value="ECO:0007669"/>
    <property type="project" value="UniProtKB-KW"/>
</dbReference>
<feature type="domain" description="B box-type" evidence="6">
    <location>
        <begin position="142"/>
        <end position="188"/>
    </location>
</feature>
<evidence type="ECO:0000313" key="8">
    <source>
        <dbReference type="Proteomes" id="UP000694580"/>
    </source>
</evidence>
<dbReference type="PROSITE" id="PS50119">
    <property type="entry name" value="ZF_BBOX"/>
    <property type="match status" value="1"/>
</dbReference>
<feature type="region of interest" description="Disordered" evidence="5">
    <location>
        <begin position="209"/>
        <end position="254"/>
    </location>
</feature>
<feature type="region of interest" description="Disordered" evidence="5">
    <location>
        <begin position="501"/>
        <end position="530"/>
    </location>
</feature>
<dbReference type="InterPro" id="IPR000315">
    <property type="entry name" value="Znf_B-box"/>
</dbReference>
<name>A0AAY4DDP5_9TELE</name>
<keyword evidence="2" id="KW-0862">Zinc</keyword>
<feature type="compositionally biased region" description="Low complexity" evidence="5">
    <location>
        <begin position="501"/>
        <end position="511"/>
    </location>
</feature>
<reference evidence="7" key="3">
    <citation type="submission" date="2025-09" db="UniProtKB">
        <authorList>
            <consortium name="Ensembl"/>
        </authorList>
    </citation>
    <scope>IDENTIFICATION</scope>
</reference>
<dbReference type="CDD" id="cd19818">
    <property type="entry name" value="Bbox1_ZBBX"/>
    <property type="match status" value="1"/>
</dbReference>
<feature type="region of interest" description="Disordered" evidence="5">
    <location>
        <begin position="717"/>
        <end position="777"/>
    </location>
</feature>
<protein>
    <recommendedName>
        <fullName evidence="6">B box-type domain-containing protein</fullName>
    </recommendedName>
</protein>
<gene>
    <name evidence="7" type="primary">zbbx</name>
</gene>
<keyword evidence="8" id="KW-1185">Reference proteome</keyword>
<proteinExistence type="predicted"/>
<feature type="region of interest" description="Disordered" evidence="5">
    <location>
        <begin position="545"/>
        <end position="564"/>
    </location>
</feature>
<feature type="region of interest" description="Disordered" evidence="5">
    <location>
        <begin position="69"/>
        <end position="146"/>
    </location>
</feature>
<dbReference type="GeneTree" id="ENSGT00940000167407"/>
<sequence length="1008" mass="109225">MDLNKFVFIPSKPKSLKLNGRNLRELRMETVQLAEENMEMEGRLKQLREDMGRQKEERARYGGLWWKSGQAGALTSPPQNGKRNGTGKLSGGKVKIRVLKDEPPGVRSPARGHGAETQKPVDSGPGPQAGDQSSNRTPRPRLKGKVCGQCEAKTAGLVCAECGEDYCIGCFTKFHQKGALKLHRMIPVQMEIQTSVSTLDVVRHFQSQPGLEMSTRPQTRGLQTGQASWTGGLDKGHHMAQTKRHDTQPRSDRCSELPQVLVVNHEEEAAAAAGGEEAGEEEFENLPVGWGHSTVAPLLRGCFDEEESAQSFQQALQEWRGTVREHRQQPVSVEALGIQADFDQNKPLPTRIEFRQHSLSYMEKLLIKKHRRTPVEGYRPLSSSSSTQAQDPLSLSNTEADEKFCLTAEEQELHRYCVSLFAVPVHKASDELGYPSESSFCIADLGKTAGDMGSTATAGATEEENKKLNEDKENHHDTKTRRSISAHSLCLPLGIKEGSASLDASSSFPSDQHTPTRSQTAGRNLVPSTRATSLTLQPLRLGFSSVGSVQSPSPPPQSQKPTLSPRLTAAIGFKTLKAKAVAPLAPELSSAARLKGSPVLFPPSGFTPAPPEHQSSNSIQAPRLPMPSSPRPIQTSSSSNYQSNKLRNQHHISNPLGHLNRRRPSRPESADSPNSVQPQAPSLTELFQSFNCNISRSEVTPSSTSSSDMLMSAMGIDSEGEGLSDSISPLPNQGNSSDEEMRGSPVSSTGPSGLDISAEEVRNPRSSSCSDLKPLDTGLFTQPSPALQAVARRQPDPAGCYLGLDGFLTLGLNPVFVQHTPGPTGEAQKVEIHPRALSRVQLSWRPNNSLADCEDKQRNAGVMDCLSPQAEPFRRTVSATLRRPLSGASARPTSCPVIRPLSRAVQEITDIQSAERSALDDSAREEEESEDSRALASLEEELRGLSAEPDRQELHSGMGGTAMPLSEVGPPGHGPGRGAGSARRRASTGQPDEEEEYLRDKQNVLSLP</sequence>
<organism evidence="7 8">
    <name type="scientific">Denticeps clupeoides</name>
    <name type="common">denticle herring</name>
    <dbReference type="NCBI Taxonomy" id="299321"/>
    <lineage>
        <taxon>Eukaryota</taxon>
        <taxon>Metazoa</taxon>
        <taxon>Chordata</taxon>
        <taxon>Craniata</taxon>
        <taxon>Vertebrata</taxon>
        <taxon>Euteleostomi</taxon>
        <taxon>Actinopterygii</taxon>
        <taxon>Neopterygii</taxon>
        <taxon>Teleostei</taxon>
        <taxon>Clupei</taxon>
        <taxon>Clupeiformes</taxon>
        <taxon>Denticipitoidei</taxon>
        <taxon>Denticipitidae</taxon>
        <taxon>Denticeps</taxon>
    </lineage>
</organism>
<feature type="compositionally biased region" description="Polar residues" evidence="5">
    <location>
        <begin position="381"/>
        <end position="395"/>
    </location>
</feature>
<reference evidence="7" key="2">
    <citation type="submission" date="2025-08" db="UniProtKB">
        <authorList>
            <consortium name="Ensembl"/>
        </authorList>
    </citation>
    <scope>IDENTIFICATION</scope>
</reference>
<feature type="compositionally biased region" description="Basic and acidic residues" evidence="5">
    <location>
        <begin position="940"/>
        <end position="954"/>
    </location>
</feature>
<feature type="compositionally biased region" description="Polar residues" evidence="5">
    <location>
        <begin position="512"/>
        <end position="530"/>
    </location>
</feature>
<evidence type="ECO:0000256" key="1">
    <source>
        <dbReference type="ARBA" id="ARBA00022771"/>
    </source>
</evidence>
<feature type="region of interest" description="Disordered" evidence="5">
    <location>
        <begin position="451"/>
        <end position="483"/>
    </location>
</feature>
<evidence type="ECO:0000256" key="4">
    <source>
        <dbReference type="SAM" id="Coils"/>
    </source>
</evidence>
<evidence type="ECO:0000256" key="2">
    <source>
        <dbReference type="ARBA" id="ARBA00022833"/>
    </source>
</evidence>
<feature type="region of interest" description="Disordered" evidence="5">
    <location>
        <begin position="913"/>
        <end position="1008"/>
    </location>
</feature>
<dbReference type="Ensembl" id="ENSDCDT00010053799.1">
    <property type="protein sequence ID" value="ENSDCDP00010043730.1"/>
    <property type="gene ID" value="ENSDCDG00010027223.1"/>
</dbReference>
<dbReference type="RefSeq" id="XP_028817957.1">
    <property type="nucleotide sequence ID" value="XM_028962124.1"/>
</dbReference>
<feature type="compositionally biased region" description="Polar residues" evidence="5">
    <location>
        <begin position="725"/>
        <end position="736"/>
    </location>
</feature>
<dbReference type="InterPro" id="IPR037688">
    <property type="entry name" value="ZBBX"/>
</dbReference>
<dbReference type="Proteomes" id="UP000694580">
    <property type="component" value="Chromosome 19"/>
</dbReference>
<keyword evidence="4" id="KW-0175">Coiled coil</keyword>
<dbReference type="CTD" id="79740"/>
<evidence type="ECO:0000256" key="5">
    <source>
        <dbReference type="SAM" id="MobiDB-lite"/>
    </source>
</evidence>
<feature type="compositionally biased region" description="Basic and acidic residues" evidence="5">
    <location>
        <begin position="243"/>
        <end position="254"/>
    </location>
</feature>
<dbReference type="GeneID" id="114769261"/>
<accession>A0AAY4DDP5</accession>